<dbReference type="Gene3D" id="2.160.10.10">
    <property type="entry name" value="Hexapeptide repeat proteins"/>
    <property type="match status" value="1"/>
</dbReference>
<keyword evidence="11 18" id="KW-0573">Peptidoglycan synthesis</keyword>
<keyword evidence="10 18" id="KW-0133">Cell shape</keyword>
<comment type="catalytic activity">
    <reaction evidence="16 18">
        <text>N-acetyl-alpha-D-glucosamine 1-phosphate + UTP + H(+) = UDP-N-acetyl-alpha-D-glucosamine + diphosphate</text>
        <dbReference type="Rhea" id="RHEA:13509"/>
        <dbReference type="ChEBI" id="CHEBI:15378"/>
        <dbReference type="ChEBI" id="CHEBI:33019"/>
        <dbReference type="ChEBI" id="CHEBI:46398"/>
        <dbReference type="ChEBI" id="CHEBI:57705"/>
        <dbReference type="ChEBI" id="CHEBI:57776"/>
        <dbReference type="EC" id="2.7.7.23"/>
    </reaction>
</comment>
<feature type="binding site" evidence="18">
    <location>
        <position position="337"/>
    </location>
    <ligand>
        <name>UDP-N-acetyl-alpha-D-glucosamine</name>
        <dbReference type="ChEBI" id="CHEBI:57705"/>
    </ligand>
</feature>
<keyword evidence="8 18" id="KW-0677">Repeat</keyword>
<comment type="caution">
    <text evidence="18">Lacks conserved residue(s) required for the propagation of feature annotation.</text>
</comment>
<dbReference type="SUPFAM" id="SSF51161">
    <property type="entry name" value="Trimeric LpxA-like enzymes"/>
    <property type="match status" value="1"/>
</dbReference>
<keyword evidence="9 18" id="KW-0460">Magnesium</keyword>
<keyword evidence="4 18" id="KW-0963">Cytoplasm</keyword>
<comment type="pathway">
    <text evidence="18">Nucleotide-sugar biosynthesis; UDP-N-acetyl-alpha-D-glucosamine biosynthesis; UDP-N-acetyl-alpha-D-glucosamine from N-acetyl-alpha-D-glucosamine 1-phosphate: step 1/1.</text>
</comment>
<dbReference type="GO" id="GO:0008360">
    <property type="term" value="P:regulation of cell shape"/>
    <property type="evidence" value="ECO:0007669"/>
    <property type="project" value="UniProtKB-KW"/>
</dbReference>
<sequence>MDFGDAVGALVLAAGKGTRLKSETPKALVPLLEEPLLFYPQASLQVLGLARRAVVVGHQADRVRQVLANVDPEAVPVEQVELLGTGHAVQSCRSWWKGLEHLLILPVDTPLLRPETLRLLLEEHLREDNGCTVLSFTPPDPKGYGRILRGVRGVSIVEERDATAEQKAVGECNSGIYVFRVAALDAVLPRLGRENAQGEYYLTDVLSLLAQEGEKVGVRQADDDVEVFGINDPFQLAEATDHLRRRILFRWMGQGLKCVDPSSTWIGPRARFGADVWLEPHVQIWGASEVGTGSRVGSFSVLVDSTLGHGSVLLGPVRLQHSCLGAEVQVGPFAYLRDETVLADRVHVGRFVEIKRSSVGEGSKVPHLTYLGDATVGRGSNIGAGTITCNYDGVRKNPTVVGDGCFIGSDTMLVAPVEVGDGATTAAGSVITRDVPPGALGVGRTRQRNVEGWRDRPRRGEKGGQETCPQD</sequence>
<protein>
    <recommendedName>
        <fullName evidence="18">Bifunctional protein GlmU</fullName>
    </recommendedName>
    <domain>
        <recommendedName>
            <fullName evidence="18">UDP-N-acetylglucosamine pyrophosphorylase</fullName>
            <ecNumber evidence="18">2.7.7.23</ecNumber>
        </recommendedName>
        <alternativeName>
            <fullName evidence="18">N-acetylglucosamine-1-phosphate uridyltransferase</fullName>
        </alternativeName>
    </domain>
    <domain>
        <recommendedName>
            <fullName evidence="18">Glucosamine-1-phosphate N-acetyltransferase</fullName>
            <ecNumber evidence="18">2.3.1.157</ecNumber>
        </recommendedName>
    </domain>
</protein>
<dbReference type="InterPro" id="IPR038009">
    <property type="entry name" value="GlmU_C_LbH"/>
</dbReference>
<dbReference type="GO" id="GO:0019134">
    <property type="term" value="F:glucosamine-1-phosphate N-acetyltransferase activity"/>
    <property type="evidence" value="ECO:0007669"/>
    <property type="project" value="UniProtKB-UniRule"/>
</dbReference>
<feature type="compositionally biased region" description="Basic and acidic residues" evidence="19">
    <location>
        <begin position="448"/>
        <end position="464"/>
    </location>
</feature>
<dbReference type="UniPathway" id="UPA00113">
    <property type="reaction ID" value="UER00532"/>
</dbReference>
<feature type="binding site" evidence="18">
    <location>
        <position position="381"/>
    </location>
    <ligand>
        <name>UDP-N-acetyl-alpha-D-glucosamine</name>
        <dbReference type="ChEBI" id="CHEBI:57705"/>
    </ligand>
</feature>
<dbReference type="PaxDb" id="584708-Apau_1283"/>
<dbReference type="EMBL" id="CM001022">
    <property type="protein sequence ID" value="EFQ23707.1"/>
    <property type="molecule type" value="Genomic_DNA"/>
</dbReference>
<comment type="subcellular location">
    <subcellularLocation>
        <location evidence="1 18">Cytoplasm</location>
    </subcellularLocation>
</comment>
<feature type="binding site" evidence="18">
    <location>
        <position position="158"/>
    </location>
    <ligand>
        <name>UDP-N-acetyl-alpha-D-glucosamine</name>
        <dbReference type="ChEBI" id="CHEBI:57705"/>
    </ligand>
</feature>
<evidence type="ECO:0000256" key="2">
    <source>
        <dbReference type="ARBA" id="ARBA00007707"/>
    </source>
</evidence>
<feature type="binding site" evidence="18">
    <location>
        <position position="173"/>
    </location>
    <ligand>
        <name>UDP-N-acetyl-alpha-D-glucosamine</name>
        <dbReference type="ChEBI" id="CHEBI:57705"/>
    </ligand>
</feature>
<evidence type="ECO:0000256" key="11">
    <source>
        <dbReference type="ARBA" id="ARBA00022984"/>
    </source>
</evidence>
<dbReference type="InterPro" id="IPR005882">
    <property type="entry name" value="Bifunctional_GlmU"/>
</dbReference>
<feature type="binding site" evidence="18">
    <location>
        <position position="79"/>
    </location>
    <ligand>
        <name>UDP-N-acetyl-alpha-D-glucosamine</name>
        <dbReference type="ChEBI" id="CHEBI:57705"/>
    </ligand>
</feature>
<evidence type="ECO:0000256" key="3">
    <source>
        <dbReference type="ARBA" id="ARBA00007947"/>
    </source>
</evidence>
<dbReference type="Proteomes" id="UP000005096">
    <property type="component" value="Chromosome"/>
</dbReference>
<dbReference type="PANTHER" id="PTHR43584">
    <property type="entry name" value="NUCLEOTIDYL TRANSFERASE"/>
    <property type="match status" value="1"/>
</dbReference>
<feature type="binding site" evidence="18">
    <location>
        <position position="384"/>
    </location>
    <ligand>
        <name>acetyl-CoA</name>
        <dbReference type="ChEBI" id="CHEBI:57288"/>
    </ligand>
</feature>
<evidence type="ECO:0000256" key="16">
    <source>
        <dbReference type="ARBA" id="ARBA00048493"/>
    </source>
</evidence>
<evidence type="ECO:0000256" key="9">
    <source>
        <dbReference type="ARBA" id="ARBA00022842"/>
    </source>
</evidence>
<dbReference type="HOGENOM" id="CLU_029499_15_2_0"/>
<dbReference type="PANTHER" id="PTHR43584:SF3">
    <property type="entry name" value="BIFUNCTIONAL PROTEIN GLMU"/>
    <property type="match status" value="1"/>
</dbReference>
<dbReference type="GO" id="GO:0003977">
    <property type="term" value="F:UDP-N-acetylglucosamine diphosphorylase activity"/>
    <property type="evidence" value="ECO:0007669"/>
    <property type="project" value="UniProtKB-UniRule"/>
</dbReference>
<keyword evidence="7 18" id="KW-0479">Metal-binding</keyword>
<dbReference type="Pfam" id="PF00132">
    <property type="entry name" value="Hexapep"/>
    <property type="match status" value="1"/>
</dbReference>
<dbReference type="RefSeq" id="WP_006300909.1">
    <property type="nucleotide sequence ID" value="NZ_CM001022.1"/>
</dbReference>
<feature type="region of interest" description="N-acetyltransferase" evidence="18">
    <location>
        <begin position="255"/>
        <end position="471"/>
    </location>
</feature>
<proteinExistence type="inferred from homology"/>
<comment type="pathway">
    <text evidence="18">Nucleotide-sugar biosynthesis; UDP-N-acetyl-alpha-D-glucosamine biosynthesis; N-acetyl-alpha-D-glucosamine 1-phosphate from alpha-D-glucosamine 6-phosphate (route II): step 2/2.</text>
</comment>
<accession>E3CYS9</accession>
<evidence type="ECO:0000256" key="5">
    <source>
        <dbReference type="ARBA" id="ARBA00022679"/>
    </source>
</evidence>
<dbReference type="CDD" id="cd02540">
    <property type="entry name" value="GT2_GlmU_N_bac"/>
    <property type="match status" value="1"/>
</dbReference>
<dbReference type="GO" id="GO:0071555">
    <property type="term" value="P:cell wall organization"/>
    <property type="evidence" value="ECO:0007669"/>
    <property type="project" value="UniProtKB-KW"/>
</dbReference>
<dbReference type="InterPro" id="IPR001451">
    <property type="entry name" value="Hexapep"/>
</dbReference>
<keyword evidence="6 18" id="KW-0548">Nucleotidyltransferase</keyword>
<dbReference type="GO" id="GO:0009245">
    <property type="term" value="P:lipid A biosynthetic process"/>
    <property type="evidence" value="ECO:0007669"/>
    <property type="project" value="UniProtKB-UniRule"/>
</dbReference>
<evidence type="ECO:0000256" key="10">
    <source>
        <dbReference type="ARBA" id="ARBA00022960"/>
    </source>
</evidence>
<dbReference type="OrthoDB" id="9775031at2"/>
<feature type="binding site" evidence="18">
    <location>
        <begin position="84"/>
        <end position="85"/>
    </location>
    <ligand>
        <name>UDP-N-acetyl-alpha-D-glucosamine</name>
        <dbReference type="ChEBI" id="CHEBI:57705"/>
    </ligand>
</feature>
<comment type="subunit">
    <text evidence="18">Homotrimer.</text>
</comment>
<dbReference type="GO" id="GO:0000287">
    <property type="term" value="F:magnesium ion binding"/>
    <property type="evidence" value="ECO:0007669"/>
    <property type="project" value="UniProtKB-UniRule"/>
</dbReference>
<evidence type="ECO:0000256" key="13">
    <source>
        <dbReference type="ARBA" id="ARBA00023315"/>
    </source>
</evidence>
<evidence type="ECO:0000259" key="20">
    <source>
        <dbReference type="Pfam" id="PF12804"/>
    </source>
</evidence>
<keyword evidence="22" id="KW-1185">Reference proteome</keyword>
<dbReference type="InterPro" id="IPR029044">
    <property type="entry name" value="Nucleotide-diphossugar_trans"/>
</dbReference>
<dbReference type="AlphaFoldDB" id="E3CYS9"/>
<evidence type="ECO:0000313" key="22">
    <source>
        <dbReference type="Proteomes" id="UP000005096"/>
    </source>
</evidence>
<dbReference type="Pfam" id="PF12804">
    <property type="entry name" value="NTP_transf_3"/>
    <property type="match status" value="1"/>
</dbReference>
<feature type="binding site" evidence="18">
    <location>
        <position position="355"/>
    </location>
    <ligand>
        <name>UDP-N-acetyl-alpha-D-glucosamine</name>
        <dbReference type="ChEBI" id="CHEBI:57705"/>
    </ligand>
</feature>
<feature type="binding site" evidence="18">
    <location>
        <position position="370"/>
    </location>
    <ligand>
        <name>UDP-N-acetyl-alpha-D-glucosamine</name>
        <dbReference type="ChEBI" id="CHEBI:57705"/>
    </ligand>
</feature>
<dbReference type="InterPro" id="IPR025877">
    <property type="entry name" value="MobA-like_NTP_Trfase"/>
</dbReference>
<feature type="domain" description="MobA-like NTP transferase" evidence="20">
    <location>
        <begin position="9"/>
        <end position="135"/>
    </location>
</feature>
<feature type="active site" description="Proton acceptor" evidence="18">
    <location>
        <position position="367"/>
    </location>
</feature>
<comment type="pathway">
    <text evidence="18">Bacterial outer membrane biogenesis; LPS lipid A biosynthesis.</text>
</comment>
<dbReference type="eggNOG" id="COG1207">
    <property type="taxonomic scope" value="Bacteria"/>
</dbReference>
<evidence type="ECO:0000313" key="21">
    <source>
        <dbReference type="EMBL" id="EFQ23707.1"/>
    </source>
</evidence>
<organism evidence="21 22">
    <name type="scientific">Aminomonas paucivorans DSM 12260</name>
    <dbReference type="NCBI Taxonomy" id="584708"/>
    <lineage>
        <taxon>Bacteria</taxon>
        <taxon>Thermotogati</taxon>
        <taxon>Synergistota</taxon>
        <taxon>Synergistia</taxon>
        <taxon>Synergistales</taxon>
        <taxon>Synergistaceae</taxon>
        <taxon>Aminomonas</taxon>
    </lineage>
</organism>
<dbReference type="HAMAP" id="MF_01631">
    <property type="entry name" value="GlmU"/>
    <property type="match status" value="1"/>
</dbReference>
<keyword evidence="5 18" id="KW-0808">Transferase</keyword>
<dbReference type="GO" id="GO:0016020">
    <property type="term" value="C:membrane"/>
    <property type="evidence" value="ECO:0007669"/>
    <property type="project" value="GOC"/>
</dbReference>
<gene>
    <name evidence="18" type="primary">glmU</name>
    <name evidence="21" type="ORF">Apau_1283</name>
</gene>
<feature type="binding site" evidence="18">
    <location>
        <position position="231"/>
    </location>
    <ligand>
        <name>Mg(2+)</name>
        <dbReference type="ChEBI" id="CHEBI:18420"/>
    </ligand>
</feature>
<feature type="binding site" evidence="18">
    <location>
        <position position="145"/>
    </location>
    <ligand>
        <name>UDP-N-acetyl-alpha-D-glucosamine</name>
        <dbReference type="ChEBI" id="CHEBI:57705"/>
    </ligand>
</feature>
<comment type="similarity">
    <text evidence="3 18">In the N-terminal section; belongs to the N-acetylglucosamine-1-phosphate uridyltransferase family.</text>
</comment>
<feature type="binding site" evidence="18">
    <location>
        <position position="26"/>
    </location>
    <ligand>
        <name>UDP-N-acetyl-alpha-D-glucosamine</name>
        <dbReference type="ChEBI" id="CHEBI:57705"/>
    </ligand>
</feature>
<evidence type="ECO:0000256" key="14">
    <source>
        <dbReference type="ARBA" id="ARBA00023316"/>
    </source>
</evidence>
<dbReference type="STRING" id="584708.Apau_1283"/>
<comment type="function">
    <text evidence="17 18">Catalyzes the last two sequential reactions in the de novo biosynthetic pathway for UDP-N-acetylglucosamine (UDP-GlcNAc). The C-terminal domain catalyzes the transfer of acetyl group from acetyl coenzyme A to glucosamine-1-phosphate (GlcN-1-P) to produce N-acetylglucosamine-1-phosphate (GlcNAc-1-P), which is converted into UDP-GlcNAc by the transfer of uridine 5-monophosphate (from uridine 5-triphosphate), a reaction catalyzed by the N-terminal domain.</text>
</comment>
<name>E3CYS9_9BACT</name>
<evidence type="ECO:0000256" key="18">
    <source>
        <dbReference type="HAMAP-Rule" id="MF_01631"/>
    </source>
</evidence>
<feature type="binding site" evidence="18">
    <location>
        <position position="427"/>
    </location>
    <ligand>
        <name>acetyl-CoA</name>
        <dbReference type="ChEBI" id="CHEBI:57288"/>
    </ligand>
</feature>
<feature type="region of interest" description="Disordered" evidence="19">
    <location>
        <begin position="437"/>
        <end position="471"/>
    </location>
</feature>
<dbReference type="NCBIfam" id="TIGR01173">
    <property type="entry name" value="glmU"/>
    <property type="match status" value="1"/>
</dbReference>
<evidence type="ECO:0000256" key="12">
    <source>
        <dbReference type="ARBA" id="ARBA00023268"/>
    </source>
</evidence>
<feature type="binding site" evidence="18">
    <location>
        <begin position="12"/>
        <end position="15"/>
    </location>
    <ligand>
        <name>UDP-N-acetyl-alpha-D-glucosamine</name>
        <dbReference type="ChEBI" id="CHEBI:57705"/>
    </ligand>
</feature>
<comment type="catalytic activity">
    <reaction evidence="15 18">
        <text>alpha-D-glucosamine 1-phosphate + acetyl-CoA = N-acetyl-alpha-D-glucosamine 1-phosphate + CoA + H(+)</text>
        <dbReference type="Rhea" id="RHEA:13725"/>
        <dbReference type="ChEBI" id="CHEBI:15378"/>
        <dbReference type="ChEBI" id="CHEBI:57287"/>
        <dbReference type="ChEBI" id="CHEBI:57288"/>
        <dbReference type="ChEBI" id="CHEBI:57776"/>
        <dbReference type="ChEBI" id="CHEBI:58516"/>
        <dbReference type="EC" id="2.3.1.157"/>
    </reaction>
</comment>
<feature type="binding site" evidence="18">
    <location>
        <position position="231"/>
    </location>
    <ligand>
        <name>UDP-N-acetyl-alpha-D-glucosamine</name>
        <dbReference type="ChEBI" id="CHEBI:57705"/>
    </ligand>
</feature>
<dbReference type="InterPro" id="IPR050065">
    <property type="entry name" value="GlmU-like"/>
</dbReference>
<evidence type="ECO:0000256" key="17">
    <source>
        <dbReference type="ARBA" id="ARBA00049628"/>
    </source>
</evidence>
<dbReference type="CDD" id="cd03353">
    <property type="entry name" value="LbH_GlmU_C"/>
    <property type="match status" value="1"/>
</dbReference>
<evidence type="ECO:0000256" key="8">
    <source>
        <dbReference type="ARBA" id="ARBA00022737"/>
    </source>
</evidence>
<feature type="region of interest" description="Linker" evidence="18">
    <location>
        <begin position="234"/>
        <end position="254"/>
    </location>
</feature>
<evidence type="ECO:0000256" key="6">
    <source>
        <dbReference type="ARBA" id="ARBA00022695"/>
    </source>
</evidence>
<keyword evidence="13 18" id="KW-0012">Acyltransferase</keyword>
<keyword evidence="14 18" id="KW-0961">Cell wall biogenesis/degradation</keyword>
<comment type="similarity">
    <text evidence="2 18">In the C-terminal section; belongs to the transferase hexapeptide repeat family.</text>
</comment>
<feature type="binding site" evidence="18">
    <location>
        <position position="444"/>
    </location>
    <ligand>
        <name>acetyl-CoA</name>
        <dbReference type="ChEBI" id="CHEBI:57288"/>
    </ligand>
</feature>
<evidence type="ECO:0000256" key="7">
    <source>
        <dbReference type="ARBA" id="ARBA00022723"/>
    </source>
</evidence>
<dbReference type="GO" id="GO:0006048">
    <property type="term" value="P:UDP-N-acetylglucosamine biosynthetic process"/>
    <property type="evidence" value="ECO:0007669"/>
    <property type="project" value="UniProtKB-UniPathway"/>
</dbReference>
<dbReference type="GO" id="GO:0009252">
    <property type="term" value="P:peptidoglycan biosynthetic process"/>
    <property type="evidence" value="ECO:0007669"/>
    <property type="project" value="UniProtKB-UniRule"/>
</dbReference>
<evidence type="ECO:0000256" key="1">
    <source>
        <dbReference type="ARBA" id="ARBA00004496"/>
    </source>
</evidence>
<evidence type="ECO:0000256" key="4">
    <source>
        <dbReference type="ARBA" id="ARBA00022490"/>
    </source>
</evidence>
<dbReference type="GO" id="GO:0005737">
    <property type="term" value="C:cytoplasm"/>
    <property type="evidence" value="ECO:0007669"/>
    <property type="project" value="UniProtKB-SubCell"/>
</dbReference>
<dbReference type="EC" id="2.7.7.23" evidence="18"/>
<dbReference type="EC" id="2.3.1.157" evidence="18"/>
<evidence type="ECO:0000256" key="15">
    <source>
        <dbReference type="ARBA" id="ARBA00048247"/>
    </source>
</evidence>
<dbReference type="SUPFAM" id="SSF53448">
    <property type="entry name" value="Nucleotide-diphospho-sugar transferases"/>
    <property type="match status" value="1"/>
</dbReference>
<feature type="region of interest" description="Pyrophosphorylase" evidence="18">
    <location>
        <begin position="1"/>
        <end position="233"/>
    </location>
</feature>
<reference evidence="21 22" key="1">
    <citation type="journal article" date="2010" name="Stand. Genomic Sci.">
        <title>Non-contiguous finished genome sequence of Aminomonas paucivorans type strain (GLU-3).</title>
        <authorList>
            <person name="Pitluck S."/>
            <person name="Yasawong M."/>
            <person name="Held B."/>
            <person name="Lapidus A."/>
            <person name="Nolan M."/>
            <person name="Copeland A."/>
            <person name="Lucas S."/>
            <person name="Del Rio T.G."/>
            <person name="Tice H."/>
            <person name="Cheng J.F."/>
            <person name="Chertkov O."/>
            <person name="Goodwin L."/>
            <person name="Tapia R."/>
            <person name="Han C."/>
            <person name="Liolios K."/>
            <person name="Ivanova N."/>
            <person name="Mavromatis K."/>
            <person name="Ovchinnikova G."/>
            <person name="Pati A."/>
            <person name="Chen A."/>
            <person name="Palaniappan K."/>
            <person name="Land M."/>
            <person name="Hauser L."/>
            <person name="Chang Y.J."/>
            <person name="Jeffries C.D."/>
            <person name="Pukall R."/>
            <person name="Spring S."/>
            <person name="Rohde M."/>
            <person name="Sikorski J."/>
            <person name="Goker M."/>
            <person name="Woyke T."/>
            <person name="Bristow J."/>
            <person name="Eisen J.A."/>
            <person name="Markowitz V."/>
            <person name="Hugenholtz P."/>
            <person name="Kyrpides N.C."/>
            <person name="Klenk H.P."/>
        </authorList>
    </citation>
    <scope>NUCLEOTIDE SEQUENCE [LARGE SCALE GENOMIC DNA]</scope>
    <source>
        <strain evidence="21 22">DSM 12260</strain>
    </source>
</reference>
<dbReference type="GO" id="GO:0000902">
    <property type="term" value="P:cell morphogenesis"/>
    <property type="evidence" value="ECO:0007669"/>
    <property type="project" value="UniProtKB-UniRule"/>
</dbReference>
<feature type="binding site" evidence="18">
    <location>
        <begin position="390"/>
        <end position="391"/>
    </location>
    <ligand>
        <name>acetyl-CoA</name>
        <dbReference type="ChEBI" id="CHEBI:57288"/>
    </ligand>
</feature>
<feature type="binding site" evidence="18">
    <location>
        <position position="409"/>
    </location>
    <ligand>
        <name>acetyl-CoA</name>
        <dbReference type="ChEBI" id="CHEBI:57288"/>
    </ligand>
</feature>
<feature type="binding site" evidence="18">
    <location>
        <position position="108"/>
    </location>
    <ligand>
        <name>Mg(2+)</name>
        <dbReference type="ChEBI" id="CHEBI:18420"/>
    </ligand>
</feature>
<keyword evidence="12 18" id="KW-0511">Multifunctional enzyme</keyword>
<evidence type="ECO:0000256" key="19">
    <source>
        <dbReference type="SAM" id="MobiDB-lite"/>
    </source>
</evidence>
<dbReference type="UniPathway" id="UPA00973"/>
<dbReference type="InterPro" id="IPR011004">
    <property type="entry name" value="Trimer_LpxA-like_sf"/>
</dbReference>
<dbReference type="Gene3D" id="3.90.550.10">
    <property type="entry name" value="Spore Coat Polysaccharide Biosynthesis Protein SpsA, Chain A"/>
    <property type="match status" value="1"/>
</dbReference>
<comment type="cofactor">
    <cofactor evidence="18">
        <name>Mg(2+)</name>
        <dbReference type="ChEBI" id="CHEBI:18420"/>
    </cofactor>
    <text evidence="18">Binds 1 Mg(2+) ion per subunit.</text>
</comment>